<comment type="caution">
    <text evidence="1">The sequence shown here is derived from an EMBL/GenBank/DDBJ whole genome shotgun (WGS) entry which is preliminary data.</text>
</comment>
<sequence length="127" mass="15000">MTPLFRRLQPSTKLRITVRSIAQLLKISPYLIKRVESWANVVFVHRRDRGGQFVSYRRLQEWQNAIAHQIQTSPTLSEFSQLTTSIRHDSRKFHKQYSQQTLDFLRQMCIQRQHALKSSENLNSCAS</sequence>
<name>A0ABU8YPP8_9CYAN</name>
<keyword evidence="2" id="KW-1185">Reference proteome</keyword>
<evidence type="ECO:0000313" key="2">
    <source>
        <dbReference type="Proteomes" id="UP001384579"/>
    </source>
</evidence>
<protein>
    <submittedName>
        <fullName evidence="1">Uncharacterized protein</fullName>
    </submittedName>
</protein>
<reference evidence="1 2" key="1">
    <citation type="journal article" date="2020" name="Harmful Algae">
        <title>Molecular and morphological characterization of a novel dihydroanatoxin-a producing Microcoleus species (cyanobacteria) from the Russian River, California, USA.</title>
        <authorList>
            <person name="Conklin K.Y."/>
            <person name="Stancheva R."/>
            <person name="Otten T.G."/>
            <person name="Fadness R."/>
            <person name="Boyer G.L."/>
            <person name="Read B."/>
            <person name="Zhang X."/>
            <person name="Sheath R.G."/>
        </authorList>
    </citation>
    <scope>NUCLEOTIDE SEQUENCE [LARGE SCALE GENOMIC DNA]</scope>
    <source>
        <strain evidence="1 2">PTRS2</strain>
    </source>
</reference>
<dbReference type="Proteomes" id="UP001384579">
    <property type="component" value="Unassembled WGS sequence"/>
</dbReference>
<gene>
    <name evidence="1" type="ORF">WMG39_16325</name>
</gene>
<evidence type="ECO:0000313" key="1">
    <source>
        <dbReference type="EMBL" id="MEK0186402.1"/>
    </source>
</evidence>
<dbReference type="RefSeq" id="WP_340519813.1">
    <property type="nucleotide sequence ID" value="NZ_JBBLXS010000212.1"/>
</dbReference>
<dbReference type="EMBL" id="JBBLXS010000212">
    <property type="protein sequence ID" value="MEK0186402.1"/>
    <property type="molecule type" value="Genomic_DNA"/>
</dbReference>
<accession>A0ABU8YPP8</accession>
<proteinExistence type="predicted"/>
<organism evidence="1 2">
    <name type="scientific">Microcoleus anatoxicus PTRS2</name>
    <dbReference type="NCBI Taxonomy" id="2705321"/>
    <lineage>
        <taxon>Bacteria</taxon>
        <taxon>Bacillati</taxon>
        <taxon>Cyanobacteriota</taxon>
        <taxon>Cyanophyceae</taxon>
        <taxon>Oscillatoriophycideae</taxon>
        <taxon>Oscillatoriales</taxon>
        <taxon>Microcoleaceae</taxon>
        <taxon>Microcoleus</taxon>
        <taxon>Microcoleus anatoxicus</taxon>
    </lineage>
</organism>